<organism evidence="5 6">
    <name type="scientific">[Mycoplasma] gypis</name>
    <dbReference type="NCBI Taxonomy" id="92404"/>
    <lineage>
        <taxon>Bacteria</taxon>
        <taxon>Bacillati</taxon>
        <taxon>Mycoplasmatota</taxon>
        <taxon>Mycoplasmoidales</taxon>
        <taxon>Metamycoplasmataceae</taxon>
        <taxon>Metamycoplasma</taxon>
    </lineage>
</organism>
<keyword evidence="4" id="KW-0031">Aminopeptidase</keyword>
<evidence type="ECO:0000313" key="5">
    <source>
        <dbReference type="EMBL" id="WXL28521.1"/>
    </source>
</evidence>
<dbReference type="CDD" id="cd00585">
    <property type="entry name" value="Peptidase_C1B"/>
    <property type="match status" value="1"/>
</dbReference>
<keyword evidence="2 4" id="KW-0378">Hydrolase</keyword>
<evidence type="ECO:0000256" key="1">
    <source>
        <dbReference type="ARBA" id="ARBA00022670"/>
    </source>
</evidence>
<dbReference type="Proteomes" id="UP001460679">
    <property type="component" value="Chromosome"/>
</dbReference>
<dbReference type="PROSITE" id="PS00139">
    <property type="entry name" value="THIOL_PROTEASE_CYS"/>
    <property type="match status" value="1"/>
</dbReference>
<keyword evidence="1 4" id="KW-0645">Protease</keyword>
<keyword evidence="6" id="KW-1185">Reference proteome</keyword>
<dbReference type="SUPFAM" id="SSF54001">
    <property type="entry name" value="Cysteine proteinases"/>
    <property type="match status" value="1"/>
</dbReference>
<dbReference type="Gene3D" id="3.90.70.10">
    <property type="entry name" value="Cysteine proteinases"/>
    <property type="match status" value="1"/>
</dbReference>
<evidence type="ECO:0000256" key="4">
    <source>
        <dbReference type="PIRNR" id="PIRNR005700"/>
    </source>
</evidence>
<evidence type="ECO:0000313" key="6">
    <source>
        <dbReference type="Proteomes" id="UP001460679"/>
    </source>
</evidence>
<dbReference type="InterPro" id="IPR004134">
    <property type="entry name" value="Peptidase_C1B"/>
</dbReference>
<evidence type="ECO:0000256" key="2">
    <source>
        <dbReference type="ARBA" id="ARBA00022801"/>
    </source>
</evidence>
<reference evidence="5" key="1">
    <citation type="submission" date="2024-03" db="EMBL/GenBank/DDBJ databases">
        <title>Complete genome sequence of Mycoplasma gypis type strain B1/T1.</title>
        <authorList>
            <person name="Spergser J."/>
        </authorList>
    </citation>
    <scope>NUCLEOTIDE SEQUENCE [LARGE SCALE GENOMIC DNA]</scope>
    <source>
        <strain evidence="5">B1/T1</strain>
    </source>
</reference>
<proteinExistence type="inferred from homology"/>
<dbReference type="RefSeq" id="WP_205498762.1">
    <property type="nucleotide sequence ID" value="NZ_CP148066.1"/>
</dbReference>
<comment type="similarity">
    <text evidence="4">Belongs to the peptidase C1 family.</text>
</comment>
<name>A0ABZ2RUU5_9BACT</name>
<dbReference type="PANTHER" id="PTHR10363">
    <property type="entry name" value="BLEOMYCIN HYDROLASE"/>
    <property type="match status" value="1"/>
</dbReference>
<dbReference type="InterPro" id="IPR000169">
    <property type="entry name" value="Pept_cys_AS"/>
</dbReference>
<evidence type="ECO:0000256" key="3">
    <source>
        <dbReference type="ARBA" id="ARBA00022807"/>
    </source>
</evidence>
<keyword evidence="3 4" id="KW-0788">Thiol protease</keyword>
<dbReference type="InterPro" id="IPR038765">
    <property type="entry name" value="Papain-like_cys_pep_sf"/>
</dbReference>
<gene>
    <name evidence="5" type="ORF">WG616_00615</name>
</gene>
<dbReference type="Pfam" id="PF03051">
    <property type="entry name" value="Peptidase_C1_2"/>
    <property type="match status" value="1"/>
</dbReference>
<dbReference type="PANTHER" id="PTHR10363:SF2">
    <property type="entry name" value="BLEOMYCIN HYDROLASE"/>
    <property type="match status" value="1"/>
</dbReference>
<protein>
    <recommendedName>
        <fullName evidence="4">Aminopeptidase</fullName>
    </recommendedName>
</protein>
<accession>A0ABZ2RUU5</accession>
<dbReference type="EMBL" id="CP148066">
    <property type="protein sequence ID" value="WXL28521.1"/>
    <property type="molecule type" value="Genomic_DNA"/>
</dbReference>
<sequence length="438" mass="51276">MKIDNQLLQQFKQRFESDKVANVIKNSVAKNGINQTAFNNDVLRKHDFVFSNEVKTGSITNQKSSGRCWIFASLNMARIKTIEKMNIEDFEFSENYYLFWEKMEKANTFLQNIINHGLELDYSDRLMQTFLSEPISDGGYYQWWITLAKKYGVVPKQAMPETFHSEATDQLNNILNTIALKGALELRKAHKNNQDNKLQQIKEETLYKIYDLCVKALGMPPKEFDFVYYDKDKKFHRLENETPQSFYEKFIGDELENKVTLISDPREIYPYGKVLESKYINTVYEERKNYSLNVPMEELKKATLKSLLDNKGVWFGSDVSQMKDIKTGIFDDKLYDYDNIASEISDLSKKQKVELGIVVLNHAMNFVGADLKDNQVINWKVENSWGDEKGKKGMFSMSDKWFEDYVFEAVVDKQYIDSKYLKGLEEEPILLEPWDPMF</sequence>
<dbReference type="PIRSF" id="PIRSF005700">
    <property type="entry name" value="PepC"/>
    <property type="match status" value="1"/>
</dbReference>